<dbReference type="InterPro" id="IPR025724">
    <property type="entry name" value="GAG-pre-integrase_dom"/>
</dbReference>
<dbReference type="PANTHER" id="PTHR42648:SF28">
    <property type="entry name" value="TRANSPOSON-ENCODED PROTEIN WITH RIBONUCLEASE H-LIKE AND RETROVIRUS ZINC FINGER-LIKE DOMAINS"/>
    <property type="match status" value="1"/>
</dbReference>
<reference evidence="3" key="1">
    <citation type="journal article" date="2019" name="Sci. Rep.">
        <title>Draft genome of Tanacetum cinerariifolium, the natural source of mosquito coil.</title>
        <authorList>
            <person name="Yamashiro T."/>
            <person name="Shiraishi A."/>
            <person name="Satake H."/>
            <person name="Nakayama K."/>
        </authorList>
    </citation>
    <scope>NUCLEOTIDE SEQUENCE</scope>
</reference>
<evidence type="ECO:0000313" key="3">
    <source>
        <dbReference type="EMBL" id="GEU85083.1"/>
    </source>
</evidence>
<comment type="caution">
    <text evidence="3">The sequence shown here is derived from an EMBL/GenBank/DDBJ whole genome shotgun (WGS) entry which is preliminary data.</text>
</comment>
<gene>
    <name evidence="3" type="ORF">Tci_057061</name>
</gene>
<dbReference type="EMBL" id="BKCJ010009034">
    <property type="protein sequence ID" value="GEU85083.1"/>
    <property type="molecule type" value="Genomic_DNA"/>
</dbReference>
<feature type="domain" description="GAG-pre-integrase" evidence="2">
    <location>
        <begin position="34"/>
        <end position="75"/>
    </location>
</feature>
<protein>
    <submittedName>
        <fullName evidence="3">Ribonuclease H-like domain-containing protein</fullName>
    </submittedName>
</protein>
<feature type="region of interest" description="Disordered" evidence="1">
    <location>
        <begin position="179"/>
        <end position="219"/>
    </location>
</feature>
<name>A0A6L2NFT8_TANCI</name>
<evidence type="ECO:0000256" key="1">
    <source>
        <dbReference type="SAM" id="MobiDB-lite"/>
    </source>
</evidence>
<dbReference type="InterPro" id="IPR039537">
    <property type="entry name" value="Retrotran_Ty1/copia-like"/>
</dbReference>
<organism evidence="3">
    <name type="scientific">Tanacetum cinerariifolium</name>
    <name type="common">Dalmatian daisy</name>
    <name type="synonym">Chrysanthemum cinerariifolium</name>
    <dbReference type="NCBI Taxonomy" id="118510"/>
    <lineage>
        <taxon>Eukaryota</taxon>
        <taxon>Viridiplantae</taxon>
        <taxon>Streptophyta</taxon>
        <taxon>Embryophyta</taxon>
        <taxon>Tracheophyta</taxon>
        <taxon>Spermatophyta</taxon>
        <taxon>Magnoliopsida</taxon>
        <taxon>eudicotyledons</taxon>
        <taxon>Gunneridae</taxon>
        <taxon>Pentapetalae</taxon>
        <taxon>asterids</taxon>
        <taxon>campanulids</taxon>
        <taxon>Asterales</taxon>
        <taxon>Asteraceae</taxon>
        <taxon>Asteroideae</taxon>
        <taxon>Anthemideae</taxon>
        <taxon>Anthemidinae</taxon>
        <taxon>Tanacetum</taxon>
    </lineage>
</organism>
<accession>A0A6L2NFT8</accession>
<sequence>MTRRVLLCCDSIGDLYPVTKPSTIPHAFLTIQYTWHRRLGHPGSEVLCRLLSSNLISCTTEKPLILCHACQLGKHVRLPFVSSNTLVKSCFEVVHSDVYSLVNKSYILSKFVLFHNFVSTLFKREIKSFQRDHGGELYNNAFHKLFASNEPSNVISNIIRSSTIATNAHHPSSIITLVDTPQPTTPLGSAQHPNNNEPTHTKPTNADASQPHPTQNVNPNPVLVHPMITCFCVRSNRPTEHLNLHVSFISPLPKSYRDAFDDSNWQNAIMTNIMHLLKIKLGLLCPDLQTPILFILDGVDVDETFSLVVKPDTIQIALSLATSRHWHVHQLDVKNAFLHGMFLSQRKYVAKILERAHMVNYNPSRNRVDTELNLEMMVIRAEAEYRGVANVVAEICWLRNLLRELHTPLSSATLVYYDYVQVLHVPSRYQYAYIFTKALPSALFEEFRTSLSVRCLPAQTAGEC</sequence>
<dbReference type="PANTHER" id="PTHR42648">
    <property type="entry name" value="TRANSPOSASE, PUTATIVE-RELATED"/>
    <property type="match status" value="1"/>
</dbReference>
<dbReference type="AlphaFoldDB" id="A0A6L2NFT8"/>
<dbReference type="Pfam" id="PF13976">
    <property type="entry name" value="gag_pre-integrs"/>
    <property type="match status" value="1"/>
</dbReference>
<evidence type="ECO:0000259" key="2">
    <source>
        <dbReference type="Pfam" id="PF13976"/>
    </source>
</evidence>
<proteinExistence type="predicted"/>